<proteinExistence type="predicted"/>
<keyword evidence="2" id="KW-1185">Reference proteome</keyword>
<sequence length="134" mass="15473">MVLAIINKYIPQPQKSNTKLGILSNRIFRDNILSMVLDKSRLKLFQTTNWLQIKCDLLNRLKNSILDFAQFLPKTLFESIQKVPLLHLAVRSSVNPILIKLYEELAELLAIDSQPEEQFLIKAIEKCLINKPKS</sequence>
<protein>
    <submittedName>
        <fullName evidence="1">Uncharacterized protein</fullName>
    </submittedName>
</protein>
<gene>
    <name evidence="1" type="ORF">Ciccas_000053</name>
</gene>
<dbReference type="EMBL" id="JBJKFK010000003">
    <property type="protein sequence ID" value="KAL3321255.1"/>
    <property type="molecule type" value="Genomic_DNA"/>
</dbReference>
<accession>A0ABD2QP12</accession>
<name>A0ABD2QP12_9PLAT</name>
<dbReference type="Proteomes" id="UP001626550">
    <property type="component" value="Unassembled WGS sequence"/>
</dbReference>
<evidence type="ECO:0000313" key="1">
    <source>
        <dbReference type="EMBL" id="KAL3321255.1"/>
    </source>
</evidence>
<dbReference type="AlphaFoldDB" id="A0ABD2QP12"/>
<organism evidence="1 2">
    <name type="scientific">Cichlidogyrus casuarinus</name>
    <dbReference type="NCBI Taxonomy" id="1844966"/>
    <lineage>
        <taxon>Eukaryota</taxon>
        <taxon>Metazoa</taxon>
        <taxon>Spiralia</taxon>
        <taxon>Lophotrochozoa</taxon>
        <taxon>Platyhelminthes</taxon>
        <taxon>Monogenea</taxon>
        <taxon>Monopisthocotylea</taxon>
        <taxon>Dactylogyridea</taxon>
        <taxon>Ancyrocephalidae</taxon>
        <taxon>Cichlidogyrus</taxon>
    </lineage>
</organism>
<reference evidence="1 2" key="1">
    <citation type="submission" date="2024-11" db="EMBL/GenBank/DDBJ databases">
        <title>Adaptive evolution of stress response genes in parasites aligns with host niche diversity.</title>
        <authorList>
            <person name="Hahn C."/>
            <person name="Resl P."/>
        </authorList>
    </citation>
    <scope>NUCLEOTIDE SEQUENCE [LARGE SCALE GENOMIC DNA]</scope>
    <source>
        <strain evidence="1">EGGRZ-B1_66</strain>
        <tissue evidence="1">Body</tissue>
    </source>
</reference>
<comment type="caution">
    <text evidence="1">The sequence shown here is derived from an EMBL/GenBank/DDBJ whole genome shotgun (WGS) entry which is preliminary data.</text>
</comment>
<evidence type="ECO:0000313" key="2">
    <source>
        <dbReference type="Proteomes" id="UP001626550"/>
    </source>
</evidence>